<proteinExistence type="predicted"/>
<reference evidence="1" key="2">
    <citation type="submission" date="2021-04" db="EMBL/GenBank/DDBJ databases">
        <title>Genome-wide patterns of bracovirus chromosomal integration into multiple host tissues during parasitism.</title>
        <authorList>
            <person name="Chebbi M.A.C."/>
        </authorList>
    </citation>
    <scope>NUCLEOTIDE SEQUENCE</scope>
    <source>
        <tissue evidence="1">Whole body</tissue>
    </source>
</reference>
<sequence>MSAVVDNAVKTTQPQGVFSRAFAKRAQPYEEVIKSLNLLSKEGEGLASEDGASTHPTLALMRRILSDAQIDVNIFKKNVLRLRFKLERDLECSVERKCNEN</sequence>
<protein>
    <submittedName>
        <fullName evidence="1">Uncharacterized protein</fullName>
    </submittedName>
</protein>
<dbReference type="OrthoDB" id="7688421at2759"/>
<accession>A0A8J5RDX6</accession>
<evidence type="ECO:0000313" key="1">
    <source>
        <dbReference type="EMBL" id="KAG8037584.1"/>
    </source>
</evidence>
<organism evidence="1 2">
    <name type="scientific">Cotesia typhae</name>
    <dbReference type="NCBI Taxonomy" id="2053667"/>
    <lineage>
        <taxon>Eukaryota</taxon>
        <taxon>Metazoa</taxon>
        <taxon>Ecdysozoa</taxon>
        <taxon>Arthropoda</taxon>
        <taxon>Hexapoda</taxon>
        <taxon>Insecta</taxon>
        <taxon>Pterygota</taxon>
        <taxon>Neoptera</taxon>
        <taxon>Endopterygota</taxon>
        <taxon>Hymenoptera</taxon>
        <taxon>Apocrita</taxon>
        <taxon>Ichneumonoidea</taxon>
        <taxon>Braconidae</taxon>
        <taxon>Microgastrinae</taxon>
        <taxon>Cotesia</taxon>
    </lineage>
</organism>
<dbReference type="EMBL" id="JAAOIC020000047">
    <property type="protein sequence ID" value="KAG8037584.1"/>
    <property type="molecule type" value="Genomic_DNA"/>
</dbReference>
<dbReference type="Proteomes" id="UP000729913">
    <property type="component" value="Unassembled WGS sequence"/>
</dbReference>
<keyword evidence="2" id="KW-1185">Reference proteome</keyword>
<reference evidence="1" key="1">
    <citation type="submission" date="2020-03" db="EMBL/GenBank/DDBJ databases">
        <authorList>
            <person name="Chebbi M.A."/>
            <person name="Drezen J.M."/>
        </authorList>
    </citation>
    <scope>NUCLEOTIDE SEQUENCE</scope>
    <source>
        <tissue evidence="1">Whole body</tissue>
    </source>
</reference>
<name>A0A8J5RDX6_9HYME</name>
<dbReference type="AlphaFoldDB" id="A0A8J5RDX6"/>
<gene>
    <name evidence="1" type="ORF">G9C98_005795</name>
</gene>
<evidence type="ECO:0000313" key="2">
    <source>
        <dbReference type="Proteomes" id="UP000729913"/>
    </source>
</evidence>
<comment type="caution">
    <text evidence="1">The sequence shown here is derived from an EMBL/GenBank/DDBJ whole genome shotgun (WGS) entry which is preliminary data.</text>
</comment>